<dbReference type="RefSeq" id="WP_139837744.1">
    <property type="nucleotide sequence ID" value="NZ_FWFL01000004.1"/>
</dbReference>
<protein>
    <submittedName>
        <fullName evidence="1">Uncharacterized protein</fullName>
    </submittedName>
</protein>
<organism evidence="1 2">
    <name type="scientific">Roseovarius litorisediminis</name>
    <dbReference type="NCBI Taxonomy" id="1312363"/>
    <lineage>
        <taxon>Bacteria</taxon>
        <taxon>Pseudomonadati</taxon>
        <taxon>Pseudomonadota</taxon>
        <taxon>Alphaproteobacteria</taxon>
        <taxon>Rhodobacterales</taxon>
        <taxon>Roseobacteraceae</taxon>
        <taxon>Roseovarius</taxon>
    </lineage>
</organism>
<gene>
    <name evidence="1" type="ORF">PEL8287_01718</name>
</gene>
<sequence length="73" mass="8515">MRETREERQHQRQETQANQFAIGLLAPFHMVDPHLSRTAHLRDGEPLRDSLDLSLKASVRRMIERRSEPLAAI</sequence>
<dbReference type="AlphaFoldDB" id="A0A1Y5SB26"/>
<evidence type="ECO:0000313" key="1">
    <source>
        <dbReference type="EMBL" id="SLN36324.1"/>
    </source>
</evidence>
<accession>A0A1Y5SB26</accession>
<dbReference type="EMBL" id="FWFL01000004">
    <property type="protein sequence ID" value="SLN36324.1"/>
    <property type="molecule type" value="Genomic_DNA"/>
</dbReference>
<dbReference type="Proteomes" id="UP000193827">
    <property type="component" value="Unassembled WGS sequence"/>
</dbReference>
<reference evidence="1 2" key="1">
    <citation type="submission" date="2017-03" db="EMBL/GenBank/DDBJ databases">
        <authorList>
            <person name="Afonso C.L."/>
            <person name="Miller P.J."/>
            <person name="Scott M.A."/>
            <person name="Spackman E."/>
            <person name="Goraichik I."/>
            <person name="Dimitrov K.M."/>
            <person name="Suarez D.L."/>
            <person name="Swayne D.E."/>
        </authorList>
    </citation>
    <scope>NUCLEOTIDE SEQUENCE [LARGE SCALE GENOMIC DNA]</scope>
    <source>
        <strain evidence="1 2">CECT 8287</strain>
    </source>
</reference>
<keyword evidence="2" id="KW-1185">Reference proteome</keyword>
<evidence type="ECO:0000313" key="2">
    <source>
        <dbReference type="Proteomes" id="UP000193827"/>
    </source>
</evidence>
<name>A0A1Y5SB26_9RHOB</name>
<dbReference type="OrthoDB" id="9794834at2"/>
<proteinExistence type="predicted"/>